<keyword evidence="9" id="KW-1185">Reference proteome</keyword>
<dbReference type="InterPro" id="IPR049326">
    <property type="entry name" value="Rhodopsin_dom_fungi"/>
</dbReference>
<dbReference type="PANTHER" id="PTHR33048:SF155">
    <property type="entry name" value="INTEGRAL MEMBRANE PROTEIN"/>
    <property type="match status" value="1"/>
</dbReference>
<accession>A0A0F7ZJG6</accession>
<evidence type="ECO:0000256" key="3">
    <source>
        <dbReference type="ARBA" id="ARBA00022989"/>
    </source>
</evidence>
<feature type="domain" description="Rhodopsin" evidence="7">
    <location>
        <begin position="40"/>
        <end position="285"/>
    </location>
</feature>
<evidence type="ECO:0000256" key="2">
    <source>
        <dbReference type="ARBA" id="ARBA00022692"/>
    </source>
</evidence>
<sequence>MATTTMAFPAVVNPGDPGRGPLIIGLLWTFTIAAVFLVALRFFIRWRLGRMGWGWDDWLMLIATIFQVLGQSFLTVSYHYGFGKPSHSLQMPDQLTIMLKWNWVGIGPGQATSILARISITISLVFLFGVHKWLKWFLIIFAAIQTIVGIVEIVITYTQVVPVYGLWDIFNPNVTYRDPTAFINVGYLCQSLYTFADLTYVLFPVIIIWRLNMPTHRKIGLIIIMMASIFTMAMSIMKLVNLHWQGGGDSNMADALDAAYLLVLYAGLEQTCVIIMGCIPSLRGLRELNFCCWGRERLLPTTIAGTKSSRTAVSNSYVSDVELAKHEAIQGAGGYTWPRAHDGGCTLGNAVSLSNHPERGSNESLVASDHIRCTQRWAVTYSKPPKNQGYVA</sequence>
<dbReference type="AlphaFoldDB" id="A0A0F7ZJG6"/>
<keyword evidence="4 6" id="KW-0472">Membrane</keyword>
<protein>
    <recommendedName>
        <fullName evidence="7">Rhodopsin domain-containing protein</fullName>
    </recommendedName>
</protein>
<feature type="transmembrane region" description="Helical" evidence="6">
    <location>
        <begin position="136"/>
        <end position="161"/>
    </location>
</feature>
<keyword evidence="2 6" id="KW-0812">Transmembrane</keyword>
<dbReference type="InterPro" id="IPR052337">
    <property type="entry name" value="SAT4-like"/>
</dbReference>
<organism evidence="8 9">
    <name type="scientific">Hirsutella minnesotensis 3608</name>
    <dbReference type="NCBI Taxonomy" id="1043627"/>
    <lineage>
        <taxon>Eukaryota</taxon>
        <taxon>Fungi</taxon>
        <taxon>Dikarya</taxon>
        <taxon>Ascomycota</taxon>
        <taxon>Pezizomycotina</taxon>
        <taxon>Sordariomycetes</taxon>
        <taxon>Hypocreomycetidae</taxon>
        <taxon>Hypocreales</taxon>
        <taxon>Ophiocordycipitaceae</taxon>
        <taxon>Hirsutella</taxon>
    </lineage>
</organism>
<dbReference type="EMBL" id="KQ030526">
    <property type="protein sequence ID" value="KJZ74376.1"/>
    <property type="molecule type" value="Genomic_DNA"/>
</dbReference>
<evidence type="ECO:0000313" key="8">
    <source>
        <dbReference type="EMBL" id="KJZ74376.1"/>
    </source>
</evidence>
<evidence type="ECO:0000256" key="6">
    <source>
        <dbReference type="SAM" id="Phobius"/>
    </source>
</evidence>
<feature type="transmembrane region" description="Helical" evidence="6">
    <location>
        <begin position="259"/>
        <end position="279"/>
    </location>
</feature>
<evidence type="ECO:0000259" key="7">
    <source>
        <dbReference type="Pfam" id="PF20684"/>
    </source>
</evidence>
<feature type="transmembrane region" description="Helical" evidence="6">
    <location>
        <begin position="101"/>
        <end position="129"/>
    </location>
</feature>
<evidence type="ECO:0000313" key="9">
    <source>
        <dbReference type="Proteomes" id="UP000054481"/>
    </source>
</evidence>
<feature type="transmembrane region" description="Helical" evidence="6">
    <location>
        <begin position="181"/>
        <end position="207"/>
    </location>
</feature>
<comment type="subcellular location">
    <subcellularLocation>
        <location evidence="1">Membrane</location>
        <topology evidence="1">Multi-pass membrane protein</topology>
    </subcellularLocation>
</comment>
<dbReference type="OrthoDB" id="5429740at2759"/>
<evidence type="ECO:0000256" key="4">
    <source>
        <dbReference type="ARBA" id="ARBA00023136"/>
    </source>
</evidence>
<evidence type="ECO:0000256" key="5">
    <source>
        <dbReference type="ARBA" id="ARBA00038359"/>
    </source>
</evidence>
<dbReference type="Proteomes" id="UP000054481">
    <property type="component" value="Unassembled WGS sequence"/>
</dbReference>
<feature type="transmembrane region" description="Helical" evidence="6">
    <location>
        <begin position="22"/>
        <end position="46"/>
    </location>
</feature>
<dbReference type="Pfam" id="PF20684">
    <property type="entry name" value="Fung_rhodopsin"/>
    <property type="match status" value="1"/>
</dbReference>
<comment type="similarity">
    <text evidence="5">Belongs to the SAT4 family.</text>
</comment>
<keyword evidence="3 6" id="KW-1133">Transmembrane helix</keyword>
<feature type="transmembrane region" description="Helical" evidence="6">
    <location>
        <begin position="58"/>
        <end position="81"/>
    </location>
</feature>
<dbReference type="GO" id="GO:0016020">
    <property type="term" value="C:membrane"/>
    <property type="evidence" value="ECO:0007669"/>
    <property type="project" value="UniProtKB-SubCell"/>
</dbReference>
<proteinExistence type="inferred from homology"/>
<dbReference type="PANTHER" id="PTHR33048">
    <property type="entry name" value="PTH11-LIKE INTEGRAL MEMBRANE PROTEIN (AFU_ORTHOLOGUE AFUA_5G11245)"/>
    <property type="match status" value="1"/>
</dbReference>
<evidence type="ECO:0000256" key="1">
    <source>
        <dbReference type="ARBA" id="ARBA00004141"/>
    </source>
</evidence>
<feature type="transmembrane region" description="Helical" evidence="6">
    <location>
        <begin position="219"/>
        <end position="239"/>
    </location>
</feature>
<name>A0A0F7ZJG6_9HYPO</name>
<reference evidence="8 9" key="1">
    <citation type="journal article" date="2014" name="Genome Biol. Evol.">
        <title>Comparative genomics and transcriptomics analyses reveal divergent lifestyle features of nematode endoparasitic fungus Hirsutella minnesotensis.</title>
        <authorList>
            <person name="Lai Y."/>
            <person name="Liu K."/>
            <person name="Zhang X."/>
            <person name="Zhang X."/>
            <person name="Li K."/>
            <person name="Wang N."/>
            <person name="Shu C."/>
            <person name="Wu Y."/>
            <person name="Wang C."/>
            <person name="Bushley K.E."/>
            <person name="Xiang M."/>
            <person name="Liu X."/>
        </authorList>
    </citation>
    <scope>NUCLEOTIDE SEQUENCE [LARGE SCALE GENOMIC DNA]</scope>
    <source>
        <strain evidence="8 9">3608</strain>
    </source>
</reference>
<gene>
    <name evidence="8" type="ORF">HIM_06186</name>
</gene>